<dbReference type="EMBL" id="JAUJYO010000018">
    <property type="protein sequence ID" value="KAK1289161.1"/>
    <property type="molecule type" value="Genomic_DNA"/>
</dbReference>
<reference evidence="1" key="2">
    <citation type="submission" date="2023-06" db="EMBL/GenBank/DDBJ databases">
        <authorList>
            <person name="Ma L."/>
            <person name="Liu K.-W."/>
            <person name="Li Z."/>
            <person name="Hsiao Y.-Y."/>
            <person name="Qi Y."/>
            <person name="Fu T."/>
            <person name="Tang G."/>
            <person name="Zhang D."/>
            <person name="Sun W.-H."/>
            <person name="Liu D.-K."/>
            <person name="Li Y."/>
            <person name="Chen G.-Z."/>
            <person name="Liu X.-D."/>
            <person name="Liao X.-Y."/>
            <person name="Jiang Y.-T."/>
            <person name="Yu X."/>
            <person name="Hao Y."/>
            <person name="Huang J."/>
            <person name="Zhao X.-W."/>
            <person name="Ke S."/>
            <person name="Chen Y.-Y."/>
            <person name="Wu W.-L."/>
            <person name="Hsu J.-L."/>
            <person name="Lin Y.-F."/>
            <person name="Huang M.-D."/>
            <person name="Li C.-Y."/>
            <person name="Huang L."/>
            <person name="Wang Z.-W."/>
            <person name="Zhao X."/>
            <person name="Zhong W.-Y."/>
            <person name="Peng D.-H."/>
            <person name="Ahmad S."/>
            <person name="Lan S."/>
            <person name="Zhang J.-S."/>
            <person name="Tsai W.-C."/>
            <person name="Van De Peer Y."/>
            <person name="Liu Z.-J."/>
        </authorList>
    </citation>
    <scope>NUCLEOTIDE SEQUENCE</scope>
    <source>
        <strain evidence="1">CP</strain>
        <tissue evidence="1">Leaves</tissue>
    </source>
</reference>
<dbReference type="AlphaFoldDB" id="A0AAV9CJD0"/>
<organism evidence="1 2">
    <name type="scientific">Acorus calamus</name>
    <name type="common">Sweet flag</name>
    <dbReference type="NCBI Taxonomy" id="4465"/>
    <lineage>
        <taxon>Eukaryota</taxon>
        <taxon>Viridiplantae</taxon>
        <taxon>Streptophyta</taxon>
        <taxon>Embryophyta</taxon>
        <taxon>Tracheophyta</taxon>
        <taxon>Spermatophyta</taxon>
        <taxon>Magnoliopsida</taxon>
        <taxon>Liliopsida</taxon>
        <taxon>Acoraceae</taxon>
        <taxon>Acorus</taxon>
    </lineage>
</organism>
<keyword evidence="2" id="KW-1185">Reference proteome</keyword>
<protein>
    <submittedName>
        <fullName evidence="1">Uncharacterized protein</fullName>
    </submittedName>
</protein>
<proteinExistence type="predicted"/>
<accession>A0AAV9CJD0</accession>
<dbReference type="Proteomes" id="UP001180020">
    <property type="component" value="Unassembled WGS sequence"/>
</dbReference>
<gene>
    <name evidence="1" type="ORF">QJS10_CPB18g00785</name>
</gene>
<sequence length="57" mass="6561">MDKEIELLLQNKQLGDIEHLPQIYPNNYEKEEGKWLLAMDSDNGWSVEGEEVASVTL</sequence>
<evidence type="ECO:0000313" key="1">
    <source>
        <dbReference type="EMBL" id="KAK1289161.1"/>
    </source>
</evidence>
<name>A0AAV9CJD0_ACOCL</name>
<comment type="caution">
    <text evidence="1">The sequence shown here is derived from an EMBL/GenBank/DDBJ whole genome shotgun (WGS) entry which is preliminary data.</text>
</comment>
<reference evidence="1" key="1">
    <citation type="journal article" date="2023" name="Nat. Commun.">
        <title>Diploid and tetraploid genomes of Acorus and the evolution of monocots.</title>
        <authorList>
            <person name="Ma L."/>
            <person name="Liu K.W."/>
            <person name="Li Z."/>
            <person name="Hsiao Y.Y."/>
            <person name="Qi Y."/>
            <person name="Fu T."/>
            <person name="Tang G.D."/>
            <person name="Zhang D."/>
            <person name="Sun W.H."/>
            <person name="Liu D.K."/>
            <person name="Li Y."/>
            <person name="Chen G.Z."/>
            <person name="Liu X.D."/>
            <person name="Liao X.Y."/>
            <person name="Jiang Y.T."/>
            <person name="Yu X."/>
            <person name="Hao Y."/>
            <person name="Huang J."/>
            <person name="Zhao X.W."/>
            <person name="Ke S."/>
            <person name="Chen Y.Y."/>
            <person name="Wu W.L."/>
            <person name="Hsu J.L."/>
            <person name="Lin Y.F."/>
            <person name="Huang M.D."/>
            <person name="Li C.Y."/>
            <person name="Huang L."/>
            <person name="Wang Z.W."/>
            <person name="Zhao X."/>
            <person name="Zhong W.Y."/>
            <person name="Peng D.H."/>
            <person name="Ahmad S."/>
            <person name="Lan S."/>
            <person name="Zhang J.S."/>
            <person name="Tsai W.C."/>
            <person name="Van de Peer Y."/>
            <person name="Liu Z.J."/>
        </authorList>
    </citation>
    <scope>NUCLEOTIDE SEQUENCE</scope>
    <source>
        <strain evidence="1">CP</strain>
    </source>
</reference>
<evidence type="ECO:0000313" key="2">
    <source>
        <dbReference type="Proteomes" id="UP001180020"/>
    </source>
</evidence>